<reference evidence="2 3" key="1">
    <citation type="submission" date="2019-12" db="EMBL/GenBank/DDBJ databases">
        <title>Draft genome sequences Bradyrhizobium cajani AMBPC1010, Bradyrhizobium pachyrhizi AMBPC1040 and Bradyrhizobium yuanmingense ALSPC3051, three plant growth promoting strains isolated from nodules of Cajanus cajan L. in Dominican Republic.</title>
        <authorList>
            <person name="Flores-Felix J.D."/>
            <person name="Araujo J."/>
            <person name="Diaz-Alcantara C."/>
            <person name="Gonzalez-Andres F."/>
            <person name="Velazquez E."/>
        </authorList>
    </citation>
    <scope>NUCLEOTIDE SEQUENCE [LARGE SCALE GENOMIC DNA]</scope>
    <source>
        <strain evidence="2 3">1010</strain>
    </source>
</reference>
<dbReference type="PROSITE" id="PS51257">
    <property type="entry name" value="PROKAR_LIPOPROTEIN"/>
    <property type="match status" value="1"/>
</dbReference>
<name>A0A844TER6_9BRAD</name>
<evidence type="ECO:0000256" key="1">
    <source>
        <dbReference type="SAM" id="MobiDB-lite"/>
    </source>
</evidence>
<dbReference type="AlphaFoldDB" id="A0A844TER6"/>
<evidence type="ECO:0000313" key="2">
    <source>
        <dbReference type="EMBL" id="MVT76045.1"/>
    </source>
</evidence>
<organism evidence="2 3">
    <name type="scientific">Bradyrhizobium cajani</name>
    <dbReference type="NCBI Taxonomy" id="1928661"/>
    <lineage>
        <taxon>Bacteria</taxon>
        <taxon>Pseudomonadati</taxon>
        <taxon>Pseudomonadota</taxon>
        <taxon>Alphaproteobacteria</taxon>
        <taxon>Hyphomicrobiales</taxon>
        <taxon>Nitrobacteraceae</taxon>
        <taxon>Bradyrhizobium</taxon>
    </lineage>
</organism>
<gene>
    <name evidence="2" type="ORF">GPL20_23850</name>
</gene>
<feature type="compositionally biased region" description="Low complexity" evidence="1">
    <location>
        <begin position="117"/>
        <end position="126"/>
    </location>
</feature>
<feature type="region of interest" description="Disordered" evidence="1">
    <location>
        <begin position="113"/>
        <end position="132"/>
    </location>
</feature>
<feature type="region of interest" description="Disordered" evidence="1">
    <location>
        <begin position="84"/>
        <end position="103"/>
    </location>
</feature>
<dbReference type="OrthoDB" id="8021310at2"/>
<dbReference type="Proteomes" id="UP000449969">
    <property type="component" value="Unassembled WGS sequence"/>
</dbReference>
<protein>
    <submittedName>
        <fullName evidence="2">Uncharacterized protein</fullName>
    </submittedName>
</protein>
<comment type="caution">
    <text evidence="2">The sequence shown here is derived from an EMBL/GenBank/DDBJ whole genome shotgun (WGS) entry which is preliminary data.</text>
</comment>
<dbReference type="RefSeq" id="WP_157332167.1">
    <property type="nucleotide sequence ID" value="NZ_JANADL010000004.1"/>
</dbReference>
<keyword evidence="3" id="KW-1185">Reference proteome</keyword>
<proteinExistence type="predicted"/>
<evidence type="ECO:0000313" key="3">
    <source>
        <dbReference type="Proteomes" id="UP000449969"/>
    </source>
</evidence>
<sequence length="132" mass="14000">MTIRYLALFAPFLLGGCYGVAGHDEVDRYFQRSDTITMTAGDAKQVNAVTHTIHPWPRYVGDRRIATDARRAGAAVTRYGRTTRPVDQLPDIGNATEAMGQRPPTTQNINIEGLGAGSSAGVSVPVGGAGGR</sequence>
<dbReference type="EMBL" id="WQNE01000021">
    <property type="protein sequence ID" value="MVT76045.1"/>
    <property type="molecule type" value="Genomic_DNA"/>
</dbReference>
<accession>A0A844TER6</accession>